<dbReference type="EMBL" id="SACN01000001">
    <property type="protein sequence ID" value="RVT93908.1"/>
    <property type="molecule type" value="Genomic_DNA"/>
</dbReference>
<dbReference type="PANTHER" id="PTHR22807:SF53">
    <property type="entry name" value="RIBOSOMAL RNA SMALL SUBUNIT METHYLTRANSFERASE B-RELATED"/>
    <property type="match status" value="1"/>
</dbReference>
<dbReference type="PRINTS" id="PR02008">
    <property type="entry name" value="RCMTFAMILY"/>
</dbReference>
<gene>
    <name evidence="7" type="ORF">EOD43_08615</name>
</gene>
<evidence type="ECO:0000313" key="7">
    <source>
        <dbReference type="EMBL" id="RVT93908.1"/>
    </source>
</evidence>
<comment type="caution">
    <text evidence="5">Lacks conserved residue(s) required for the propagation of feature annotation.</text>
</comment>
<dbReference type="AlphaFoldDB" id="A0A437M848"/>
<feature type="binding site" evidence="5">
    <location>
        <position position="282"/>
    </location>
    <ligand>
        <name>S-adenosyl-L-methionine</name>
        <dbReference type="ChEBI" id="CHEBI:59789"/>
    </ligand>
</feature>
<dbReference type="Pfam" id="PF22458">
    <property type="entry name" value="RsmF-B_ferredox"/>
    <property type="match status" value="1"/>
</dbReference>
<keyword evidence="1 5" id="KW-0489">Methyltransferase</keyword>
<evidence type="ECO:0000256" key="1">
    <source>
        <dbReference type="ARBA" id="ARBA00022603"/>
    </source>
</evidence>
<comment type="caution">
    <text evidence="7">The sequence shown here is derived from an EMBL/GenBank/DDBJ whole genome shotgun (WGS) entry which is preliminary data.</text>
</comment>
<dbReference type="InterPro" id="IPR054728">
    <property type="entry name" value="RsmB-like_ferredoxin"/>
</dbReference>
<protein>
    <submittedName>
        <fullName evidence="7">RsmB/NOP family class I SAM-dependent RNA methyltransferase</fullName>
    </submittedName>
</protein>
<dbReference type="Proteomes" id="UP000282971">
    <property type="component" value="Unassembled WGS sequence"/>
</dbReference>
<feature type="domain" description="SAM-dependent MTase RsmB/NOP-type" evidence="6">
    <location>
        <begin position="124"/>
        <end position="393"/>
    </location>
</feature>
<comment type="similarity">
    <text evidence="5">Belongs to the class I-like SAM-binding methyltransferase superfamily. RsmB/NOP family.</text>
</comment>
<proteinExistence type="inferred from homology"/>
<dbReference type="Gene3D" id="3.40.50.150">
    <property type="entry name" value="Vaccinia Virus protein VP39"/>
    <property type="match status" value="1"/>
</dbReference>
<reference evidence="7 8" key="1">
    <citation type="submission" date="2019-01" db="EMBL/GenBank/DDBJ databases">
        <authorList>
            <person name="Chen W.-M."/>
        </authorList>
    </citation>
    <scope>NUCLEOTIDE SEQUENCE [LARGE SCALE GENOMIC DNA]</scope>
    <source>
        <strain evidence="7 8">CCP-7</strain>
    </source>
</reference>
<evidence type="ECO:0000259" key="6">
    <source>
        <dbReference type="PROSITE" id="PS51686"/>
    </source>
</evidence>
<dbReference type="SUPFAM" id="SSF53335">
    <property type="entry name" value="S-adenosyl-L-methionine-dependent methyltransferases"/>
    <property type="match status" value="1"/>
</dbReference>
<keyword evidence="3 5" id="KW-0949">S-adenosyl-L-methionine</keyword>
<dbReference type="PROSITE" id="PS51686">
    <property type="entry name" value="SAM_MT_RSMB_NOP"/>
    <property type="match status" value="1"/>
</dbReference>
<dbReference type="InterPro" id="IPR001678">
    <property type="entry name" value="MeTrfase_RsmB-F_NOP2_dom"/>
</dbReference>
<dbReference type="GO" id="GO:0008173">
    <property type="term" value="F:RNA methyltransferase activity"/>
    <property type="evidence" value="ECO:0007669"/>
    <property type="project" value="InterPro"/>
</dbReference>
<keyword evidence="8" id="KW-1185">Reference proteome</keyword>
<dbReference type="OrthoDB" id="9810297at2"/>
<keyword evidence="4 5" id="KW-0694">RNA-binding</keyword>
<dbReference type="Pfam" id="PF01189">
    <property type="entry name" value="Methyltr_RsmB-F"/>
    <property type="match status" value="1"/>
</dbReference>
<sequence>MTPQARAQAAIDLLDEIVASARDAGAAADTLIARYFKTRRYAGSKDRRAVRDLVYRAIRRAGERPANGRAALVGLAREDASLAALFDGSLHCPAPIAPDEAGSPASALPAWLAEKVAPILGESGLAALLERASLDLRVNTMRTDRDAMLAALPEAKATAHSPIGLRLPEGTKVEASPEWAQGLIEIQDEGSQLISLATRAAAGMTVLDLCAGAGGKTLALAAMMGGGGRLIAADTDRSRLARLAPRAERAGVTGIENRLLNPNREGDAIADLMGGCDVVLVDAPCSGTGTWRRNPEARWRLTPDRLARLTAIQSRLLDLAFTLVKPGGALVYAVCSVLDEEGAGQAQAFVDRTAGVQADKDLFTTGAYRGPGKLLTPEKDGTDGFFVARLIKA</sequence>
<dbReference type="CDD" id="cd02440">
    <property type="entry name" value="AdoMet_MTases"/>
    <property type="match status" value="1"/>
</dbReference>
<dbReference type="InterPro" id="IPR049560">
    <property type="entry name" value="MeTrfase_RsmB-F_NOP2_cat"/>
</dbReference>
<dbReference type="GO" id="GO:0001510">
    <property type="term" value="P:RNA methylation"/>
    <property type="evidence" value="ECO:0007669"/>
    <property type="project" value="InterPro"/>
</dbReference>
<dbReference type="PANTHER" id="PTHR22807">
    <property type="entry name" value="NOP2 YEAST -RELATED NOL1/NOP2/FMU SUN DOMAIN-CONTAINING"/>
    <property type="match status" value="1"/>
</dbReference>
<dbReference type="InterPro" id="IPR029063">
    <property type="entry name" value="SAM-dependent_MTases_sf"/>
</dbReference>
<evidence type="ECO:0000313" key="8">
    <source>
        <dbReference type="Proteomes" id="UP000282971"/>
    </source>
</evidence>
<evidence type="ECO:0000256" key="5">
    <source>
        <dbReference type="PROSITE-ProRule" id="PRU01023"/>
    </source>
</evidence>
<feature type="binding site" evidence="5">
    <location>
        <position position="234"/>
    </location>
    <ligand>
        <name>S-adenosyl-L-methionine</name>
        <dbReference type="ChEBI" id="CHEBI:59789"/>
    </ligand>
</feature>
<organism evidence="7 8">
    <name type="scientific">Sphingomonas crocodyli</name>
    <dbReference type="NCBI Taxonomy" id="1979270"/>
    <lineage>
        <taxon>Bacteria</taxon>
        <taxon>Pseudomonadati</taxon>
        <taxon>Pseudomonadota</taxon>
        <taxon>Alphaproteobacteria</taxon>
        <taxon>Sphingomonadales</taxon>
        <taxon>Sphingomonadaceae</taxon>
        <taxon>Sphingomonas</taxon>
    </lineage>
</organism>
<dbReference type="GO" id="GO:0003723">
    <property type="term" value="F:RNA binding"/>
    <property type="evidence" value="ECO:0007669"/>
    <property type="project" value="UniProtKB-UniRule"/>
</dbReference>
<evidence type="ECO:0000256" key="3">
    <source>
        <dbReference type="ARBA" id="ARBA00022691"/>
    </source>
</evidence>
<dbReference type="InterPro" id="IPR023267">
    <property type="entry name" value="RCMT"/>
</dbReference>
<dbReference type="RefSeq" id="WP_127742997.1">
    <property type="nucleotide sequence ID" value="NZ_SACN01000001.1"/>
</dbReference>
<evidence type="ECO:0000256" key="2">
    <source>
        <dbReference type="ARBA" id="ARBA00022679"/>
    </source>
</evidence>
<name>A0A437M848_9SPHN</name>
<feature type="active site" description="Nucleophile" evidence="5">
    <location>
        <position position="335"/>
    </location>
</feature>
<evidence type="ECO:0000256" key="4">
    <source>
        <dbReference type="ARBA" id="ARBA00022884"/>
    </source>
</evidence>
<accession>A0A437M848</accession>
<keyword evidence="2 5" id="KW-0808">Transferase</keyword>